<dbReference type="EMBL" id="APMY01000006">
    <property type="protein sequence ID" value="EOM78320.1"/>
    <property type="molecule type" value="Genomic_DNA"/>
</dbReference>
<evidence type="ECO:0000313" key="3">
    <source>
        <dbReference type="Proteomes" id="UP000013525"/>
    </source>
</evidence>
<protein>
    <submittedName>
        <fullName evidence="2">Uncharacterized protein</fullName>
    </submittedName>
</protein>
<evidence type="ECO:0000313" key="2">
    <source>
        <dbReference type="EMBL" id="EOM78320.1"/>
    </source>
</evidence>
<name>R7WSS9_9NOCA</name>
<dbReference type="AlphaFoldDB" id="R7WSS9"/>
<gene>
    <name evidence="2" type="ORF">Rrhod_0317</name>
</gene>
<proteinExistence type="predicted"/>
<keyword evidence="3" id="KW-1185">Reference proteome</keyword>
<feature type="compositionally biased region" description="Basic and acidic residues" evidence="1">
    <location>
        <begin position="10"/>
        <end position="32"/>
    </location>
</feature>
<evidence type="ECO:0000256" key="1">
    <source>
        <dbReference type="SAM" id="MobiDB-lite"/>
    </source>
</evidence>
<feature type="compositionally biased region" description="Acidic residues" evidence="1">
    <location>
        <begin position="43"/>
        <end position="60"/>
    </location>
</feature>
<comment type="caution">
    <text evidence="2">The sequence shown here is derived from an EMBL/GenBank/DDBJ whole genome shotgun (WGS) entry which is preliminary data.</text>
</comment>
<reference evidence="2 3" key="1">
    <citation type="journal article" date="2013" name="Genome Announc.">
        <title>Draft Genome Sequence of Rhodococcus rhodnii Strain LMG5362, a Symbiont of Rhodnius prolixus (Hemiptera, Reduviidae, Triatominae), the Principle Vector of Trypanosoma cruzi.</title>
        <authorList>
            <person name="Pachebat J.A."/>
            <person name="van Keulen G."/>
            <person name="Whitten M.M."/>
            <person name="Girdwood S."/>
            <person name="Del Sol R."/>
            <person name="Dyson P.J."/>
            <person name="Facey P.D."/>
        </authorList>
    </citation>
    <scope>NUCLEOTIDE SEQUENCE [LARGE SCALE GENOMIC DNA]</scope>
    <source>
        <strain evidence="2 3">LMG 5362</strain>
    </source>
</reference>
<accession>R7WSS9</accession>
<feature type="compositionally biased region" description="Basic and acidic residues" evidence="1">
    <location>
        <begin position="63"/>
        <end position="73"/>
    </location>
</feature>
<organism evidence="2 3">
    <name type="scientific">Rhodococcus rhodnii LMG 5362</name>
    <dbReference type="NCBI Taxonomy" id="1273125"/>
    <lineage>
        <taxon>Bacteria</taxon>
        <taxon>Bacillati</taxon>
        <taxon>Actinomycetota</taxon>
        <taxon>Actinomycetes</taxon>
        <taxon>Mycobacteriales</taxon>
        <taxon>Nocardiaceae</taxon>
        <taxon>Rhodococcus</taxon>
    </lineage>
</organism>
<dbReference type="PATRIC" id="fig|1273125.3.peg.314"/>
<feature type="region of interest" description="Disordered" evidence="1">
    <location>
        <begin position="1"/>
        <end position="73"/>
    </location>
</feature>
<sequence length="73" mass="8060">MPAMLQAVNRESELLDAAPERRSDGGRNENAKTEALPAASDTVEAEIEDVEYAETEDDTPAEANRRESEPSRR</sequence>
<dbReference type="Proteomes" id="UP000013525">
    <property type="component" value="Unassembled WGS sequence"/>
</dbReference>